<evidence type="ECO:0000313" key="3">
    <source>
        <dbReference type="Proteomes" id="UP000800097"/>
    </source>
</evidence>
<evidence type="ECO:0000256" key="1">
    <source>
        <dbReference type="SAM" id="SignalP"/>
    </source>
</evidence>
<proteinExistence type="predicted"/>
<dbReference type="Proteomes" id="UP000800097">
    <property type="component" value="Unassembled WGS sequence"/>
</dbReference>
<reference evidence="2" key="1">
    <citation type="journal article" date="2020" name="Stud. Mycol.">
        <title>101 Dothideomycetes genomes: a test case for predicting lifestyles and emergence of pathogens.</title>
        <authorList>
            <person name="Haridas S."/>
            <person name="Albert R."/>
            <person name="Binder M."/>
            <person name="Bloem J."/>
            <person name="Labutti K."/>
            <person name="Salamov A."/>
            <person name="Andreopoulos B."/>
            <person name="Baker S."/>
            <person name="Barry K."/>
            <person name="Bills G."/>
            <person name="Bluhm B."/>
            <person name="Cannon C."/>
            <person name="Castanera R."/>
            <person name="Culley D."/>
            <person name="Daum C."/>
            <person name="Ezra D."/>
            <person name="Gonzalez J."/>
            <person name="Henrissat B."/>
            <person name="Kuo A."/>
            <person name="Liang C."/>
            <person name="Lipzen A."/>
            <person name="Lutzoni F."/>
            <person name="Magnuson J."/>
            <person name="Mondo S."/>
            <person name="Nolan M."/>
            <person name="Ohm R."/>
            <person name="Pangilinan J."/>
            <person name="Park H.-J."/>
            <person name="Ramirez L."/>
            <person name="Alfaro M."/>
            <person name="Sun H."/>
            <person name="Tritt A."/>
            <person name="Yoshinaga Y."/>
            <person name="Zwiers L.-H."/>
            <person name="Turgeon B."/>
            <person name="Goodwin S."/>
            <person name="Spatafora J."/>
            <person name="Crous P."/>
            <person name="Grigoriev I."/>
        </authorList>
    </citation>
    <scope>NUCLEOTIDE SEQUENCE</scope>
    <source>
        <strain evidence="2">CBS 379.55</strain>
    </source>
</reference>
<name>A0A6A6JQP5_WESOR</name>
<dbReference type="EMBL" id="ML986487">
    <property type="protein sequence ID" value="KAF2278585.1"/>
    <property type="molecule type" value="Genomic_DNA"/>
</dbReference>
<sequence>MLLKSSLVLALLPSLITAWSVRNVIAEGGEPVLDKRNSTSATSGCDEGLCPDNSAAVDFLAGLGGWRLRVNDCGECLSFPTEDANGACVDFASCGGRPQTVCVDRGDGIHGRMHRIWKDANVKKCYRVEKRSKELTCGTGVDGFWTDVFFYSQMEETGCNW</sequence>
<keyword evidence="1" id="KW-0732">Signal</keyword>
<feature type="chain" id="PRO_5025489258" evidence="1">
    <location>
        <begin position="19"/>
        <end position="161"/>
    </location>
</feature>
<keyword evidence="3" id="KW-1185">Reference proteome</keyword>
<dbReference type="RefSeq" id="XP_033656124.1">
    <property type="nucleotide sequence ID" value="XM_033797795.1"/>
</dbReference>
<protein>
    <submittedName>
        <fullName evidence="2">Uncharacterized protein</fullName>
    </submittedName>
</protein>
<dbReference type="GeneID" id="54550970"/>
<dbReference type="AlphaFoldDB" id="A0A6A6JQP5"/>
<organism evidence="2 3">
    <name type="scientific">Westerdykella ornata</name>
    <dbReference type="NCBI Taxonomy" id="318751"/>
    <lineage>
        <taxon>Eukaryota</taxon>
        <taxon>Fungi</taxon>
        <taxon>Dikarya</taxon>
        <taxon>Ascomycota</taxon>
        <taxon>Pezizomycotina</taxon>
        <taxon>Dothideomycetes</taxon>
        <taxon>Pleosporomycetidae</taxon>
        <taxon>Pleosporales</taxon>
        <taxon>Sporormiaceae</taxon>
        <taxon>Westerdykella</taxon>
    </lineage>
</organism>
<feature type="signal peptide" evidence="1">
    <location>
        <begin position="1"/>
        <end position="18"/>
    </location>
</feature>
<evidence type="ECO:0000313" key="2">
    <source>
        <dbReference type="EMBL" id="KAF2278585.1"/>
    </source>
</evidence>
<dbReference type="OrthoDB" id="4789881at2759"/>
<gene>
    <name evidence="2" type="ORF">EI97DRAFT_430860</name>
</gene>
<accession>A0A6A6JQP5</accession>